<organism evidence="1 2">
    <name type="scientific">Candidatus Dojkabacteria bacterium CG_4_10_14_0_2_um_filter_Dojkabacteria_WS6_41_15</name>
    <dbReference type="NCBI Taxonomy" id="2014249"/>
    <lineage>
        <taxon>Bacteria</taxon>
        <taxon>Candidatus Dojkabacteria</taxon>
    </lineage>
</organism>
<dbReference type="AlphaFoldDB" id="A0A2M7W1J6"/>
<comment type="caution">
    <text evidence="1">The sequence shown here is derived from an EMBL/GenBank/DDBJ whole genome shotgun (WGS) entry which is preliminary data.</text>
</comment>
<proteinExistence type="predicted"/>
<evidence type="ECO:0000313" key="2">
    <source>
        <dbReference type="Proteomes" id="UP000228952"/>
    </source>
</evidence>
<evidence type="ECO:0008006" key="3">
    <source>
        <dbReference type="Google" id="ProtNLM"/>
    </source>
</evidence>
<accession>A0A2M7W1J6</accession>
<reference evidence="2" key="1">
    <citation type="submission" date="2017-09" db="EMBL/GenBank/DDBJ databases">
        <title>Depth-based differentiation of microbial function through sediment-hosted aquifers and enrichment of novel symbionts in the deep terrestrial subsurface.</title>
        <authorList>
            <person name="Probst A.J."/>
            <person name="Ladd B."/>
            <person name="Jarett J.K."/>
            <person name="Geller-Mcgrath D.E."/>
            <person name="Sieber C.M.K."/>
            <person name="Emerson J.B."/>
            <person name="Anantharaman K."/>
            <person name="Thomas B.C."/>
            <person name="Malmstrom R."/>
            <person name="Stieglmeier M."/>
            <person name="Klingl A."/>
            <person name="Woyke T."/>
            <person name="Ryan C.M."/>
            <person name="Banfield J.F."/>
        </authorList>
    </citation>
    <scope>NUCLEOTIDE SEQUENCE [LARGE SCALE GENOMIC DNA]</scope>
</reference>
<dbReference type="Proteomes" id="UP000228952">
    <property type="component" value="Unassembled WGS sequence"/>
</dbReference>
<dbReference type="EMBL" id="PFQB01000081">
    <property type="protein sequence ID" value="PJA13570.1"/>
    <property type="molecule type" value="Genomic_DNA"/>
</dbReference>
<evidence type="ECO:0000313" key="1">
    <source>
        <dbReference type="EMBL" id="PJA13570.1"/>
    </source>
</evidence>
<gene>
    <name evidence="1" type="ORF">COX64_03265</name>
</gene>
<name>A0A2M7W1J6_9BACT</name>
<protein>
    <recommendedName>
        <fullName evidence="3">ISKra4 family transposase</fullName>
    </recommendedName>
</protein>
<dbReference type="NCBIfam" id="NF033572">
    <property type="entry name" value="transpos_ISKra4"/>
    <property type="match status" value="1"/>
</dbReference>
<sequence>MGSVSNTLVENNNELNLLLSEASRYVSEAAQTGIAAHDVEKQVFDYVLKMGHQMLVTFFQLQGDGNLGETLTLSDGQKVKRLDARTRTYRSLLGDFRLNRYGYGVRDKQAVVCYPLDTRLQLPEEEHSYPVQELFHLLTTEVSYITAREILGKLLKINATVDSMERINQRCGEAVDAFRETLQMPDPAQEGELFVLTADGKGVPIRHAKDAARISDQQAKSGPRPDRKRMAVVGAAYTIKPFLRTPLDILEALFCEPDNALCQDKPKRPFPQNKQVVANLTRQTNDVELKASQLTFDWLAQQVKGRGENNPILELVQSGDSDPQPASTKIHLAMMDGQESLWNQVKQLKETYPERKWVEILDLMHANSYLWEAACAFHPGDNKQQLIFMKDRVLRVLSGDVMTVISGFRQMATKRRLNKTLQAVVVKVCRYFENNQHRMKYNEYLAAGYPIATGVIEGACRHYVKDRMERAGMRWTIKGAQAMLNMRSVNLNGNFDEFNQYRIQQQAKKLYPHANTIAAIGWPIAA</sequence>